<dbReference type="VEuPathDB" id="FungiDB:BO83DRAFT_57097"/>
<dbReference type="RefSeq" id="XP_025386934.1">
    <property type="nucleotide sequence ID" value="XM_025537439.1"/>
</dbReference>
<dbReference type="Proteomes" id="UP000246171">
    <property type="component" value="Unassembled WGS sequence"/>
</dbReference>
<proteinExistence type="predicted"/>
<accession>A0A317VC05</accession>
<name>A0A317VC05_ASPEC</name>
<comment type="caution">
    <text evidence="1">The sequence shown here is derived from an EMBL/GenBank/DDBJ whole genome shotgun (WGS) entry which is preliminary data.</text>
</comment>
<evidence type="ECO:0000313" key="2">
    <source>
        <dbReference type="Proteomes" id="UP000246171"/>
    </source>
</evidence>
<protein>
    <submittedName>
        <fullName evidence="1">Uncharacterized protein</fullName>
    </submittedName>
</protein>
<reference evidence="1" key="1">
    <citation type="submission" date="2016-12" db="EMBL/GenBank/DDBJ databases">
        <title>The genomes of Aspergillus section Nigri reveals drivers in fungal speciation.</title>
        <authorList>
            <consortium name="DOE Joint Genome Institute"/>
            <person name="Vesth T.C."/>
            <person name="Nybo J."/>
            <person name="Theobald S."/>
            <person name="Brandl J."/>
            <person name="Frisvad J.C."/>
            <person name="Nielsen K.F."/>
            <person name="Lyhne E.K."/>
            <person name="Kogle M.E."/>
            <person name="Kuo A."/>
            <person name="Riley R."/>
            <person name="Clum A."/>
            <person name="Nolan M."/>
            <person name="Lipzen A."/>
            <person name="Salamov A."/>
            <person name="Henrissat B."/>
            <person name="Wiebenga A."/>
            <person name="De vries R.P."/>
            <person name="Grigoriev I.V."/>
            <person name="Mortensen U.H."/>
            <person name="Andersen M.R."/>
            <person name="Baker S.E."/>
        </authorList>
    </citation>
    <scope>NUCLEOTIDE SEQUENCE</scope>
    <source>
        <strain evidence="1">CBS 122712</strain>
    </source>
</reference>
<dbReference type="AlphaFoldDB" id="A0A317VC05"/>
<evidence type="ECO:0000313" key="1">
    <source>
        <dbReference type="EMBL" id="PWY70597.1"/>
    </source>
</evidence>
<organism evidence="1 2">
    <name type="scientific">Aspergillus eucalypticola (strain CBS 122712 / IBT 29274)</name>
    <dbReference type="NCBI Taxonomy" id="1448314"/>
    <lineage>
        <taxon>Eukaryota</taxon>
        <taxon>Fungi</taxon>
        <taxon>Dikarya</taxon>
        <taxon>Ascomycota</taxon>
        <taxon>Pezizomycotina</taxon>
        <taxon>Eurotiomycetes</taxon>
        <taxon>Eurotiomycetidae</taxon>
        <taxon>Eurotiales</taxon>
        <taxon>Aspergillaceae</taxon>
        <taxon>Aspergillus</taxon>
        <taxon>Aspergillus subgen. Circumdati</taxon>
    </lineage>
</organism>
<keyword evidence="2" id="KW-1185">Reference proteome</keyword>
<gene>
    <name evidence="1" type="ORF">BO83DRAFT_57097</name>
</gene>
<dbReference type="GeneID" id="37059401"/>
<dbReference type="EMBL" id="MSFU01000016">
    <property type="protein sequence ID" value="PWY70597.1"/>
    <property type="molecule type" value="Genomic_DNA"/>
</dbReference>
<sequence length="186" mass="20657">MALVPSSIIVPGVHGRHLSTHPSRNSALYMVDSSKTTVSVQIWTPLYSLLAVSLRILQHHLPFSYFLSELQDRFVPGTPRLANHQYRPFIPCTDQLLVAYLVALRGRAAEFVTMIATTDSDPSNLKCTAYGVHGVIFLPINWSIILDLHFIPCSFLACRCSLVGTWLTESNISPDGSCWASRSSRI</sequence>